<evidence type="ECO:0000313" key="2">
    <source>
        <dbReference type="Proteomes" id="UP001221898"/>
    </source>
</evidence>
<sequence length="107" mass="11756">MQAMEELGHFQLPGIVHRSERHGTVHCLKHEMMAADNGPQDPVMVSLCIQIAIDKMHFGSLSIGYACPCQNPTSTIGHFVHNVDICKPLSYATPYTLSAICPVQLKP</sequence>
<name>A0AAD7WQN9_9TELE</name>
<comment type="caution">
    <text evidence="1">The sequence shown here is derived from an EMBL/GenBank/DDBJ whole genome shotgun (WGS) entry which is preliminary data.</text>
</comment>
<organism evidence="1 2">
    <name type="scientific">Aldrovandia affinis</name>
    <dbReference type="NCBI Taxonomy" id="143900"/>
    <lineage>
        <taxon>Eukaryota</taxon>
        <taxon>Metazoa</taxon>
        <taxon>Chordata</taxon>
        <taxon>Craniata</taxon>
        <taxon>Vertebrata</taxon>
        <taxon>Euteleostomi</taxon>
        <taxon>Actinopterygii</taxon>
        <taxon>Neopterygii</taxon>
        <taxon>Teleostei</taxon>
        <taxon>Notacanthiformes</taxon>
        <taxon>Halosauridae</taxon>
        <taxon>Aldrovandia</taxon>
    </lineage>
</organism>
<protein>
    <submittedName>
        <fullName evidence="1">Uncharacterized protein</fullName>
    </submittedName>
</protein>
<evidence type="ECO:0000313" key="1">
    <source>
        <dbReference type="EMBL" id="KAJ8405495.1"/>
    </source>
</evidence>
<proteinExistence type="predicted"/>
<dbReference type="Proteomes" id="UP001221898">
    <property type="component" value="Unassembled WGS sequence"/>
</dbReference>
<reference evidence="1" key="1">
    <citation type="journal article" date="2023" name="Science">
        <title>Genome structures resolve the early diversification of teleost fishes.</title>
        <authorList>
            <person name="Parey E."/>
            <person name="Louis A."/>
            <person name="Montfort J."/>
            <person name="Bouchez O."/>
            <person name="Roques C."/>
            <person name="Iampietro C."/>
            <person name="Lluch J."/>
            <person name="Castinel A."/>
            <person name="Donnadieu C."/>
            <person name="Desvignes T."/>
            <person name="Floi Bucao C."/>
            <person name="Jouanno E."/>
            <person name="Wen M."/>
            <person name="Mejri S."/>
            <person name="Dirks R."/>
            <person name="Jansen H."/>
            <person name="Henkel C."/>
            <person name="Chen W.J."/>
            <person name="Zahm M."/>
            <person name="Cabau C."/>
            <person name="Klopp C."/>
            <person name="Thompson A.W."/>
            <person name="Robinson-Rechavi M."/>
            <person name="Braasch I."/>
            <person name="Lecointre G."/>
            <person name="Bobe J."/>
            <person name="Postlethwait J.H."/>
            <person name="Berthelot C."/>
            <person name="Roest Crollius H."/>
            <person name="Guiguen Y."/>
        </authorList>
    </citation>
    <scope>NUCLEOTIDE SEQUENCE</scope>
    <source>
        <strain evidence="1">NC1722</strain>
    </source>
</reference>
<dbReference type="AlphaFoldDB" id="A0AAD7WQN9"/>
<gene>
    <name evidence="1" type="ORF">AAFF_G00319680</name>
</gene>
<accession>A0AAD7WQN9</accession>
<keyword evidence="2" id="KW-1185">Reference proteome</keyword>
<dbReference type="EMBL" id="JAINUG010000048">
    <property type="protein sequence ID" value="KAJ8405495.1"/>
    <property type="molecule type" value="Genomic_DNA"/>
</dbReference>